<feature type="domain" description="Lysozyme inhibitor LprI-like N-terminal" evidence="2">
    <location>
        <begin position="31"/>
        <end position="123"/>
    </location>
</feature>
<dbReference type="InterPro" id="IPR009739">
    <property type="entry name" value="LprI-like_N"/>
</dbReference>
<sequence>MSYRNFRYPFAAFAFLLFASSAPLHADELDCDDAQTQADMTQCAGKSYQAADKKLNARYGDAMKRYESNEEARTLLRDAQRAWIAFRDAECDLVTLGVRGGSIEPMIRAQCLEDLTEDRSDQLEDLVDCQEGDLSCL</sequence>
<feature type="signal peptide" evidence="1">
    <location>
        <begin position="1"/>
        <end position="26"/>
    </location>
</feature>
<keyword evidence="4" id="KW-1185">Reference proteome</keyword>
<accession>A0ABU4AI53</accession>
<organism evidence="3 4">
    <name type="scientific">Nitratireductor aquimarinus</name>
    <dbReference type="NCBI Taxonomy" id="889300"/>
    <lineage>
        <taxon>Bacteria</taxon>
        <taxon>Pseudomonadati</taxon>
        <taxon>Pseudomonadota</taxon>
        <taxon>Alphaproteobacteria</taxon>
        <taxon>Hyphomicrobiales</taxon>
        <taxon>Phyllobacteriaceae</taxon>
        <taxon>Nitratireductor</taxon>
    </lineage>
</organism>
<dbReference type="PANTHER" id="PTHR39176">
    <property type="entry name" value="PERIPLASMIC PROTEIN-RELATED"/>
    <property type="match status" value="1"/>
</dbReference>
<evidence type="ECO:0000313" key="4">
    <source>
        <dbReference type="Proteomes" id="UP001185659"/>
    </source>
</evidence>
<evidence type="ECO:0000259" key="2">
    <source>
        <dbReference type="Pfam" id="PF07007"/>
    </source>
</evidence>
<dbReference type="Pfam" id="PF07007">
    <property type="entry name" value="LprI"/>
    <property type="match status" value="1"/>
</dbReference>
<name>A0ABU4AI53_9HYPH</name>
<protein>
    <submittedName>
        <fullName evidence="3">Lysozyme inhibitor LprI family protein</fullName>
    </submittedName>
</protein>
<evidence type="ECO:0000256" key="1">
    <source>
        <dbReference type="SAM" id="SignalP"/>
    </source>
</evidence>
<feature type="chain" id="PRO_5045921324" evidence="1">
    <location>
        <begin position="27"/>
        <end position="137"/>
    </location>
</feature>
<dbReference type="RefSeq" id="WP_206545659.1">
    <property type="nucleotide sequence ID" value="NZ_JAEKJX010000008.1"/>
</dbReference>
<dbReference type="Gene3D" id="1.20.1270.180">
    <property type="match status" value="1"/>
</dbReference>
<comment type="caution">
    <text evidence="3">The sequence shown here is derived from an EMBL/GenBank/DDBJ whole genome shotgun (WGS) entry which is preliminary data.</text>
</comment>
<proteinExistence type="predicted"/>
<dbReference type="PANTHER" id="PTHR39176:SF1">
    <property type="entry name" value="PERIPLASMIC PROTEIN"/>
    <property type="match status" value="1"/>
</dbReference>
<dbReference type="EMBL" id="JAWLIP010000002">
    <property type="protein sequence ID" value="MDV6225915.1"/>
    <property type="molecule type" value="Genomic_DNA"/>
</dbReference>
<reference evidence="3 4" key="1">
    <citation type="submission" date="2023-10" db="EMBL/GenBank/DDBJ databases">
        <authorList>
            <person name="Venkata Ramana C."/>
            <person name="Sasikala C."/>
            <person name="Dhurka M."/>
        </authorList>
    </citation>
    <scope>NUCLEOTIDE SEQUENCE [LARGE SCALE GENOMIC DNA]</scope>
    <source>
        <strain evidence="3 4">KCTC 32151</strain>
    </source>
</reference>
<dbReference type="Proteomes" id="UP001185659">
    <property type="component" value="Unassembled WGS sequence"/>
</dbReference>
<evidence type="ECO:0000313" key="3">
    <source>
        <dbReference type="EMBL" id="MDV6225915.1"/>
    </source>
</evidence>
<gene>
    <name evidence="3" type="ORF">R2G56_06415</name>
</gene>
<keyword evidence="1" id="KW-0732">Signal</keyword>